<organism evidence="17 18">
    <name type="scientific">Methanococcus maripaludis OS7</name>
    <dbReference type="NCBI Taxonomy" id="637915"/>
    <lineage>
        <taxon>Archaea</taxon>
        <taxon>Methanobacteriati</taxon>
        <taxon>Methanobacteriota</taxon>
        <taxon>Methanomada group</taxon>
        <taxon>Methanococci</taxon>
        <taxon>Methanococcales</taxon>
        <taxon>Methanococcaceae</taxon>
        <taxon>Methanococcus</taxon>
    </lineage>
</organism>
<dbReference type="EMBL" id="AP011528">
    <property type="protein sequence ID" value="BAP62859.1"/>
    <property type="molecule type" value="Genomic_DNA"/>
</dbReference>
<comment type="subcellular location">
    <subcellularLocation>
        <location evidence="1 12 13">Cytoplasm</location>
    </subcellularLocation>
</comment>
<dbReference type="InterPro" id="IPR004807">
    <property type="entry name" value="UvrB"/>
</dbReference>
<dbReference type="GO" id="GO:0016887">
    <property type="term" value="F:ATP hydrolysis activity"/>
    <property type="evidence" value="ECO:0007669"/>
    <property type="project" value="InterPro"/>
</dbReference>
<keyword evidence="8 12" id="KW-0267">Excision nuclease</keyword>
<feature type="short sequence motif" description="Beta-hairpin" evidence="12">
    <location>
        <begin position="95"/>
        <end position="118"/>
    </location>
</feature>
<keyword evidence="6 12" id="KW-0228">DNA excision</keyword>
<comment type="function">
    <text evidence="12">The UvrABC repair system catalyzes the recognition and processing of DNA lesions. A damage recognition complex composed of 2 UvrA and 2 UvrB subunits scans DNA for abnormalities. Upon binding of the UvrA(2)B(2) complex to a putative damaged site, the DNA wraps around one UvrB monomer. DNA wrap is dependent on ATP binding by UvrB and probably causes local melting of the DNA helix, facilitating insertion of UvrB beta-hairpin between the DNA strands. Then UvrB probes one DNA strand for the presence of a lesion. If a lesion is found the UvrA subunits dissociate and the UvrB-DNA preincision complex is formed. This complex is subsequently bound by UvrC and the second UvrB is released. If no lesion is found, the DNA wraps around the other UvrB subunit that will check the other stand for damage.</text>
</comment>
<dbReference type="InterPro" id="IPR027417">
    <property type="entry name" value="P-loop_NTPase"/>
</dbReference>
<evidence type="ECO:0000256" key="8">
    <source>
        <dbReference type="ARBA" id="ARBA00022881"/>
    </source>
</evidence>
<keyword evidence="4 12" id="KW-0547">Nucleotide-binding</keyword>
<keyword evidence="3 12" id="KW-0963">Cytoplasm</keyword>
<dbReference type="GO" id="GO:0009380">
    <property type="term" value="C:excinuclease repair complex"/>
    <property type="evidence" value="ECO:0007669"/>
    <property type="project" value="InterPro"/>
</dbReference>
<evidence type="ECO:0000259" key="14">
    <source>
        <dbReference type="PROSITE" id="PS50151"/>
    </source>
</evidence>
<dbReference type="CDD" id="cd18790">
    <property type="entry name" value="SF2_C_UvrB"/>
    <property type="match status" value="1"/>
</dbReference>
<dbReference type="GeneID" id="37875259"/>
<evidence type="ECO:0000256" key="9">
    <source>
        <dbReference type="ARBA" id="ARBA00023204"/>
    </source>
</evidence>
<feature type="domain" description="UVR" evidence="14">
    <location>
        <begin position="609"/>
        <end position="644"/>
    </location>
</feature>
<name>A0A2Z5PG22_METMI</name>
<evidence type="ECO:0000256" key="3">
    <source>
        <dbReference type="ARBA" id="ARBA00022490"/>
    </source>
</evidence>
<evidence type="ECO:0000259" key="15">
    <source>
        <dbReference type="PROSITE" id="PS51192"/>
    </source>
</evidence>
<dbReference type="InterPro" id="IPR041471">
    <property type="entry name" value="UvrB_inter"/>
</dbReference>
<protein>
    <recommendedName>
        <fullName evidence="11 12">UvrABC system protein B</fullName>
        <shortName evidence="12">Protein UvrB</shortName>
    </recommendedName>
    <alternativeName>
        <fullName evidence="12">Excinuclease ABC subunit B</fullName>
    </alternativeName>
</protein>
<dbReference type="KEGG" id="mmao:MMOS7_07730"/>
<dbReference type="GO" id="GO:0009432">
    <property type="term" value="P:SOS response"/>
    <property type="evidence" value="ECO:0007669"/>
    <property type="project" value="UniProtKB-UniRule"/>
</dbReference>
<dbReference type="InterPro" id="IPR036876">
    <property type="entry name" value="UVR_dom_sf"/>
</dbReference>
<dbReference type="Gene3D" id="4.10.860.10">
    <property type="entry name" value="UVR domain"/>
    <property type="match status" value="1"/>
</dbReference>
<dbReference type="PROSITE" id="PS51192">
    <property type="entry name" value="HELICASE_ATP_BIND_1"/>
    <property type="match status" value="1"/>
</dbReference>
<keyword evidence="5 12" id="KW-0227">DNA damage</keyword>
<evidence type="ECO:0000256" key="1">
    <source>
        <dbReference type="ARBA" id="ARBA00004496"/>
    </source>
</evidence>
<feature type="binding site" evidence="12">
    <location>
        <begin position="42"/>
        <end position="49"/>
    </location>
    <ligand>
        <name>ATP</name>
        <dbReference type="ChEBI" id="CHEBI:30616"/>
    </ligand>
</feature>
<dbReference type="Pfam" id="PF00271">
    <property type="entry name" value="Helicase_C"/>
    <property type="match status" value="1"/>
</dbReference>
<evidence type="ECO:0000256" key="4">
    <source>
        <dbReference type="ARBA" id="ARBA00022741"/>
    </source>
</evidence>
<dbReference type="PROSITE" id="PS51194">
    <property type="entry name" value="HELICASE_CTER"/>
    <property type="match status" value="1"/>
</dbReference>
<dbReference type="Pfam" id="PF04851">
    <property type="entry name" value="ResIII"/>
    <property type="match status" value="1"/>
</dbReference>
<dbReference type="Pfam" id="PF17757">
    <property type="entry name" value="UvrB_inter"/>
    <property type="match status" value="1"/>
</dbReference>
<comment type="domain">
    <text evidence="12">The beta-hairpin motif is involved in DNA binding.</text>
</comment>
<feature type="domain" description="Helicase C-terminal" evidence="16">
    <location>
        <begin position="428"/>
        <end position="590"/>
    </location>
</feature>
<dbReference type="SUPFAM" id="SSF46600">
    <property type="entry name" value="C-terminal UvrC-binding domain of UvrB"/>
    <property type="match status" value="1"/>
</dbReference>
<dbReference type="GO" id="GO:0005737">
    <property type="term" value="C:cytoplasm"/>
    <property type="evidence" value="ECO:0007669"/>
    <property type="project" value="UniProtKB-SubCell"/>
</dbReference>
<evidence type="ECO:0000259" key="16">
    <source>
        <dbReference type="PROSITE" id="PS51194"/>
    </source>
</evidence>
<dbReference type="InterPro" id="IPR001943">
    <property type="entry name" value="UVR_dom"/>
</dbReference>
<dbReference type="PANTHER" id="PTHR24029">
    <property type="entry name" value="UVRABC SYSTEM PROTEIN B"/>
    <property type="match status" value="1"/>
</dbReference>
<dbReference type="Gene3D" id="3.40.50.300">
    <property type="entry name" value="P-loop containing nucleotide triphosphate hydrolases"/>
    <property type="match status" value="3"/>
</dbReference>
<accession>A0A2Z5PG22</accession>
<dbReference type="NCBIfam" id="NF003673">
    <property type="entry name" value="PRK05298.1"/>
    <property type="match status" value="1"/>
</dbReference>
<dbReference type="RefSeq" id="WP_119720830.1">
    <property type="nucleotide sequence ID" value="NZ_AP011528.1"/>
</dbReference>
<dbReference type="Proteomes" id="UP000263689">
    <property type="component" value="Chromosome"/>
</dbReference>
<keyword evidence="7 12" id="KW-0067">ATP-binding</keyword>
<evidence type="ECO:0000256" key="13">
    <source>
        <dbReference type="RuleBase" id="RU003587"/>
    </source>
</evidence>
<dbReference type="GO" id="GO:0003677">
    <property type="term" value="F:DNA binding"/>
    <property type="evidence" value="ECO:0007669"/>
    <property type="project" value="UniProtKB-UniRule"/>
</dbReference>
<proteinExistence type="inferred from homology"/>
<evidence type="ECO:0000256" key="7">
    <source>
        <dbReference type="ARBA" id="ARBA00022840"/>
    </source>
</evidence>
<dbReference type="GO" id="GO:0009381">
    <property type="term" value="F:excinuclease ABC activity"/>
    <property type="evidence" value="ECO:0007669"/>
    <property type="project" value="UniProtKB-UniRule"/>
</dbReference>
<dbReference type="Pfam" id="PF02151">
    <property type="entry name" value="UVR"/>
    <property type="match status" value="1"/>
</dbReference>
<evidence type="ECO:0000256" key="12">
    <source>
        <dbReference type="HAMAP-Rule" id="MF_00204"/>
    </source>
</evidence>
<dbReference type="HAMAP" id="MF_00204">
    <property type="entry name" value="UvrB"/>
    <property type="match status" value="1"/>
</dbReference>
<dbReference type="CDD" id="cd17916">
    <property type="entry name" value="DEXHc_UvrB"/>
    <property type="match status" value="1"/>
</dbReference>
<comment type="similarity">
    <text evidence="2 12 13">Belongs to the UvrB family.</text>
</comment>
<dbReference type="SMART" id="SM00487">
    <property type="entry name" value="DEXDc"/>
    <property type="match status" value="1"/>
</dbReference>
<dbReference type="SMART" id="SM00490">
    <property type="entry name" value="HELICc"/>
    <property type="match status" value="1"/>
</dbReference>
<dbReference type="SUPFAM" id="SSF52540">
    <property type="entry name" value="P-loop containing nucleoside triphosphate hydrolases"/>
    <property type="match status" value="2"/>
</dbReference>
<evidence type="ECO:0000256" key="5">
    <source>
        <dbReference type="ARBA" id="ARBA00022763"/>
    </source>
</evidence>
<dbReference type="PANTHER" id="PTHR24029:SF0">
    <property type="entry name" value="UVRABC SYSTEM PROTEIN B"/>
    <property type="match status" value="1"/>
</dbReference>
<evidence type="ECO:0000256" key="11">
    <source>
        <dbReference type="ARBA" id="ARBA00029504"/>
    </source>
</evidence>
<sequence length="646" mass="74807">MSSPDFKLKAEFKPKGSQPEAIAGLVKDLEKNPEKSKQTLLGVTGSGKTFTIANVIEKVQKPTLVIAHNKTLAAQLYNEFKEFFPENRVEYFVSYYDYYQPESYIPQKDQYIEKDAQINPKIEQMRLRATSAILSRRDVIIVASVSCIYGLGNPELFKEMGFELKVGEKIKRSDIIEKLVDIQYERNDMELVPGRFRVKGDTLDIIPGYQDDILRVEMFGDEIDRIYELDPKNMSKKHEIDSFYMYPAKHFVIPEEDKKNAINSILKELDEWLPNLDMLKSHRLKQKTLYDIEMIEETGSCKGIENYSRHFENRKEGEPAYCLLDYFPEDFLIVIDESHQTIPQIRGMYKGDRSRKQSLIDYGFRLPSAYDNRPLKFEEFKKYMNNVIFVSATPGEYELDNSNQVVEQIIRPTGLLDPEVEIRPIENQVEDIIKETEKMVEKGERVLITTLTKRLAEELTEYLAKRNVKARYLHSDIDTIERTEIIRNLRLGKFDCLVGINLLREGLDIPEVGFVGILDADKEGFLRNDKSLIQTIGRAARNANSKVVLYADKMTDSIKKAVSETERRRKLQKEHNEKHNITPQTIVKPIREKVVDISDVKHIPVADIPNVIVELEAEMYEAAEALEFEKAIKIRDTIAKLKKKIK</sequence>
<gene>
    <name evidence="12 17" type="primary">uvrB</name>
    <name evidence="17" type="ORF">MMOS7_07730</name>
</gene>
<dbReference type="NCBIfam" id="TIGR00631">
    <property type="entry name" value="uvrb"/>
    <property type="match status" value="1"/>
</dbReference>
<evidence type="ECO:0000256" key="6">
    <source>
        <dbReference type="ARBA" id="ARBA00022769"/>
    </source>
</evidence>
<dbReference type="InterPro" id="IPR001650">
    <property type="entry name" value="Helicase_C-like"/>
</dbReference>
<evidence type="ECO:0000313" key="17">
    <source>
        <dbReference type="EMBL" id="BAP62859.1"/>
    </source>
</evidence>
<dbReference type="InterPro" id="IPR014001">
    <property type="entry name" value="Helicase_ATP-bd"/>
</dbReference>
<reference evidence="17 18" key="1">
    <citation type="submission" date="2009-06" db="EMBL/GenBank/DDBJ databases">
        <title>Molecular Evidence for Microbiologically Influenced Corrosion from genome of Methanogen.</title>
        <authorList>
            <person name="Ito N."/>
            <person name="Tsurumaru H."/>
            <person name="Shimizu A."/>
            <person name="Harada T."/>
            <person name="Hosoyama A."/>
            <person name="Horikawa H."/>
            <person name="Wakai S."/>
            <person name="Sasaki K."/>
            <person name="Nishijima K."/>
            <person name="Ataku H."/>
            <person name="Yamazaki J."/>
            <person name="Mise M."/>
            <person name="Yamazaki S."/>
            <person name="Tanikawa S."/>
            <person name="Harayama S."/>
            <person name="Fujita N."/>
        </authorList>
    </citation>
    <scope>NUCLEOTIDE SEQUENCE [LARGE SCALE GENOMIC DNA]</scope>
    <source>
        <strain evidence="18">OS7 ( NBRC 103642)</strain>
    </source>
</reference>
<keyword evidence="9 12" id="KW-0234">DNA repair</keyword>
<dbReference type="Pfam" id="PF12344">
    <property type="entry name" value="UvrB"/>
    <property type="match status" value="1"/>
</dbReference>
<feature type="domain" description="Helicase ATP-binding" evidence="15">
    <location>
        <begin position="29"/>
        <end position="162"/>
    </location>
</feature>
<keyword evidence="12 13" id="KW-0742">SOS response</keyword>
<dbReference type="AlphaFoldDB" id="A0A2Z5PG22"/>
<dbReference type="GO" id="GO:0005524">
    <property type="term" value="F:ATP binding"/>
    <property type="evidence" value="ECO:0007669"/>
    <property type="project" value="UniProtKB-UniRule"/>
</dbReference>
<dbReference type="GO" id="GO:0120545">
    <property type="term" value="F:nucleic acid conformation isomerase activity"/>
    <property type="evidence" value="ECO:0007669"/>
    <property type="project" value="UniProtKB-ARBA"/>
</dbReference>
<dbReference type="InterPro" id="IPR006935">
    <property type="entry name" value="Helicase/UvrB_N"/>
</dbReference>
<dbReference type="GO" id="GO:0006289">
    <property type="term" value="P:nucleotide-excision repair"/>
    <property type="evidence" value="ECO:0007669"/>
    <property type="project" value="UniProtKB-UniRule"/>
</dbReference>
<evidence type="ECO:0000256" key="10">
    <source>
        <dbReference type="ARBA" id="ARBA00026033"/>
    </source>
</evidence>
<evidence type="ECO:0000313" key="18">
    <source>
        <dbReference type="Proteomes" id="UP000263689"/>
    </source>
</evidence>
<dbReference type="PROSITE" id="PS50151">
    <property type="entry name" value="UVR"/>
    <property type="match status" value="1"/>
</dbReference>
<comment type="subunit">
    <text evidence="10 12 13">Forms a heterotetramer with UvrA during the search for lesions. Interacts with UvrC in an incision complex.</text>
</comment>
<dbReference type="InterPro" id="IPR024759">
    <property type="entry name" value="UvrB_YAD/RRR_dom"/>
</dbReference>
<evidence type="ECO:0000256" key="2">
    <source>
        <dbReference type="ARBA" id="ARBA00008533"/>
    </source>
</evidence>